<organism evidence="4 5">
    <name type="scientific">Mucilaginibacter angelicae</name>
    <dbReference type="NCBI Taxonomy" id="869718"/>
    <lineage>
        <taxon>Bacteria</taxon>
        <taxon>Pseudomonadati</taxon>
        <taxon>Bacteroidota</taxon>
        <taxon>Sphingobacteriia</taxon>
        <taxon>Sphingobacteriales</taxon>
        <taxon>Sphingobacteriaceae</taxon>
        <taxon>Mucilaginibacter</taxon>
    </lineage>
</organism>
<dbReference type="Gene3D" id="3.40.710.10">
    <property type="entry name" value="DD-peptidase/beta-lactamase superfamily"/>
    <property type="match status" value="1"/>
</dbReference>
<accession>A0ABV6L1J4</accession>
<dbReference type="InterPro" id="IPR021860">
    <property type="entry name" value="Peptidase_S12_Pab87-rel_C"/>
</dbReference>
<dbReference type="Gene3D" id="2.40.128.600">
    <property type="match status" value="1"/>
</dbReference>
<dbReference type="SUPFAM" id="SSF56601">
    <property type="entry name" value="beta-lactamase/transpeptidase-like"/>
    <property type="match status" value="1"/>
</dbReference>
<feature type="chain" id="PRO_5046790859" evidence="1">
    <location>
        <begin position="20"/>
        <end position="504"/>
    </location>
</feature>
<sequence>MRKSILLLLVCLTTLTAFGQTGPDDPRFAGMDRYADSVLQLFHIAGFAVAVVENDKVIYAKGFGYRDYEKKLPVTPNTVFPINSCTKAFTDALCGILANEGKLGFDQPVRQYIPWFRFYNNYTTEHATIRDLMAHRTGLPRHDQVSDFFDNAGPRDSLVYRIRYLQPFAELREKYQYNNLMYTVLGVVSEKITGQSYEQNIAERLLKPLEMSNTSLTTAGLMNSPDHSLGYYYDEQKGKILSADYGTDPNPNCPAGGISSSVMDMSKWLIAWLNGGKYKDKQVLPDWYVKEAVHPQMPIDNYSYGLGWYLSAFRGGHFRAEHSGTGRTSNSSVCFYPAANGYSSPHRIGIVVLSNEFGDYATSLIRDYISDKLLNAGRTDLPGKIGDWPDWFAGYKAYYASMHKPNTAQPATIVKPSPLSHLLNDYTGKYFNPGYGTIEIYLKGDQLQARLNKVDLSLKHFNFDVFDASPGGKLKFNTDNDGKIANITMPLEEMVSDIVFGRTK</sequence>
<evidence type="ECO:0000313" key="4">
    <source>
        <dbReference type="EMBL" id="MFC0513604.1"/>
    </source>
</evidence>
<name>A0ABV6L1J4_9SPHI</name>
<dbReference type="InterPro" id="IPR012338">
    <property type="entry name" value="Beta-lactam/transpept-like"/>
</dbReference>
<dbReference type="Pfam" id="PF00144">
    <property type="entry name" value="Beta-lactamase"/>
    <property type="match status" value="1"/>
</dbReference>
<feature type="domain" description="Beta-lactamase-related" evidence="2">
    <location>
        <begin position="43"/>
        <end position="359"/>
    </location>
</feature>
<dbReference type="InterPro" id="IPR001466">
    <property type="entry name" value="Beta-lactam-related"/>
</dbReference>
<gene>
    <name evidence="4" type="ORF">ACFFGT_05305</name>
</gene>
<comment type="caution">
    <text evidence="4">The sequence shown here is derived from an EMBL/GenBank/DDBJ whole genome shotgun (WGS) entry which is preliminary data.</text>
</comment>
<evidence type="ECO:0000259" key="3">
    <source>
        <dbReference type="Pfam" id="PF11954"/>
    </source>
</evidence>
<dbReference type="InterPro" id="IPR050491">
    <property type="entry name" value="AmpC-like"/>
</dbReference>
<keyword evidence="1" id="KW-0732">Signal</keyword>
<evidence type="ECO:0000313" key="5">
    <source>
        <dbReference type="Proteomes" id="UP001589828"/>
    </source>
</evidence>
<dbReference type="GO" id="GO:0016787">
    <property type="term" value="F:hydrolase activity"/>
    <property type="evidence" value="ECO:0007669"/>
    <property type="project" value="UniProtKB-KW"/>
</dbReference>
<evidence type="ECO:0000256" key="1">
    <source>
        <dbReference type="SAM" id="SignalP"/>
    </source>
</evidence>
<keyword evidence="5" id="KW-1185">Reference proteome</keyword>
<dbReference type="PANTHER" id="PTHR46825:SF15">
    <property type="entry name" value="BETA-LACTAMASE-RELATED DOMAIN-CONTAINING PROTEIN"/>
    <property type="match status" value="1"/>
</dbReference>
<feature type="signal peptide" evidence="1">
    <location>
        <begin position="1"/>
        <end position="19"/>
    </location>
</feature>
<protein>
    <submittedName>
        <fullName evidence="4">Serine hydrolase</fullName>
    </submittedName>
</protein>
<reference evidence="4 5" key="1">
    <citation type="submission" date="2024-09" db="EMBL/GenBank/DDBJ databases">
        <authorList>
            <person name="Sun Q."/>
            <person name="Mori K."/>
        </authorList>
    </citation>
    <scope>NUCLEOTIDE SEQUENCE [LARGE SCALE GENOMIC DNA]</scope>
    <source>
        <strain evidence="4 5">NCAIM B.02415</strain>
    </source>
</reference>
<dbReference type="EMBL" id="JBHLTS010000017">
    <property type="protein sequence ID" value="MFC0513604.1"/>
    <property type="molecule type" value="Genomic_DNA"/>
</dbReference>
<evidence type="ECO:0000259" key="2">
    <source>
        <dbReference type="Pfam" id="PF00144"/>
    </source>
</evidence>
<dbReference type="Proteomes" id="UP001589828">
    <property type="component" value="Unassembled WGS sequence"/>
</dbReference>
<dbReference type="RefSeq" id="WP_377021468.1">
    <property type="nucleotide sequence ID" value="NZ_JBHLTS010000017.1"/>
</dbReference>
<dbReference type="PANTHER" id="PTHR46825">
    <property type="entry name" value="D-ALANYL-D-ALANINE-CARBOXYPEPTIDASE/ENDOPEPTIDASE AMPH"/>
    <property type="match status" value="1"/>
</dbReference>
<proteinExistence type="predicted"/>
<dbReference type="Pfam" id="PF11954">
    <property type="entry name" value="DUF3471"/>
    <property type="match status" value="1"/>
</dbReference>
<feature type="domain" description="Peptidase S12 Pab87-related C-terminal" evidence="3">
    <location>
        <begin position="415"/>
        <end position="498"/>
    </location>
</feature>
<keyword evidence="4" id="KW-0378">Hydrolase</keyword>